<dbReference type="GO" id="GO:0008972">
    <property type="term" value="F:phosphomethylpyrimidine kinase activity"/>
    <property type="evidence" value="ECO:0007669"/>
    <property type="project" value="UniProtKB-EC"/>
</dbReference>
<dbReference type="AlphaFoldDB" id="A0A650CYS0"/>
<dbReference type="GO" id="GO:0009228">
    <property type="term" value="P:thiamine biosynthetic process"/>
    <property type="evidence" value="ECO:0007669"/>
    <property type="project" value="InterPro"/>
</dbReference>
<dbReference type="PANTHER" id="PTHR20858:SF17">
    <property type="entry name" value="HYDROXYMETHYLPYRIMIDINE_PHOSPHOMETHYLPYRIMIDINE KINASE THI20-RELATED"/>
    <property type="match status" value="1"/>
</dbReference>
<dbReference type="GeneID" id="42778098"/>
<dbReference type="NCBIfam" id="TIGR00097">
    <property type="entry name" value="HMP-P_kinase"/>
    <property type="match status" value="1"/>
</dbReference>
<dbReference type="EMBL" id="WHYS01000001">
    <property type="protein sequence ID" value="MQL55041.1"/>
    <property type="molecule type" value="Genomic_DNA"/>
</dbReference>
<evidence type="ECO:0000313" key="9">
    <source>
        <dbReference type="Proteomes" id="UP000474054"/>
    </source>
</evidence>
<dbReference type="InterPro" id="IPR004399">
    <property type="entry name" value="HMP/HMP-P_kinase_dom"/>
</dbReference>
<dbReference type="RefSeq" id="WP_152941399.1">
    <property type="nucleotide sequence ID" value="NZ_CP045482.1"/>
</dbReference>
<keyword evidence="2" id="KW-0547">Nucleotide-binding</keyword>
<dbReference type="Gene3D" id="3.40.1190.20">
    <property type="match status" value="1"/>
</dbReference>
<reference evidence="6 9" key="1">
    <citation type="submission" date="2019-10" db="EMBL/GenBank/DDBJ databases">
        <title>Comparative genomics of sulfur disproportionating microorganisms.</title>
        <authorList>
            <person name="Ward L.M."/>
            <person name="Bertran E."/>
            <person name="Johnston D."/>
        </authorList>
    </citation>
    <scope>NUCLEOTIDE SEQUENCE [LARGE SCALE GENOMIC DNA]</scope>
    <source>
        <strain evidence="6 9">DSM 3772</strain>
    </source>
</reference>
<reference evidence="7 8" key="2">
    <citation type="submission" date="2019-10" db="EMBL/GenBank/DDBJ databases">
        <title>Genome Sequences from Six Type Strain Members of the Archaeal Family Sulfolobaceae: Acidianus ambivalens, Acidianus infernus, Metallosphaera prunae, Stygiolobus azoricus, Sulfolobus metallicus, and Sulfurisphaera ohwakuensis.</title>
        <authorList>
            <person name="Counts J.A."/>
            <person name="Kelly R.M."/>
        </authorList>
    </citation>
    <scope>NUCLEOTIDE SEQUENCE [LARGE SCALE GENOMIC DNA]</scope>
    <source>
        <strain evidence="7 8">LEI 10</strain>
    </source>
</reference>
<dbReference type="EC" id="2.7.4.7" evidence="7"/>
<accession>A0A650CYS0</accession>
<sequence length="395" mass="43417">MTIAGSDSGGGAGLQADLKTFTSLGVFGTVIVTGLTAQNTFEVTRVMEVPPDFIEAQFDAVMRDLNPRYAKTGMLASTKVIEAVKKKVEEYKIDLILDPVMVAKSGASLVTEDVVSSIKSLMRDSLIITPNKFEAEKLLGKKIESEDELKKSAKELYEKYSVNVVVKGGSQFGLDYAIIDGEELELKGEKIDTNNTHGSGDVFSASITAYLAKGSKLKDAVKKAKEFTTFAIKYSLNLGKGHGPVDPFAYPEALMEREIAREELEDLLYFIEKEEEKTFKDLINENDKSNVGYLTKYGDFVTLAGGIIRYLDWLKIDGPLLVNWKKNDIYEALKRSGKKIGVIISPSDKILSLAEENKIKLSESGINSDAITINGKIILVADSVEELKKKIEGLK</sequence>
<evidence type="ECO:0000313" key="8">
    <source>
        <dbReference type="Proteomes" id="UP000426328"/>
    </source>
</evidence>
<dbReference type="GO" id="GO:0005524">
    <property type="term" value="F:ATP binding"/>
    <property type="evidence" value="ECO:0007669"/>
    <property type="project" value="UniProtKB-KW"/>
</dbReference>
<organism evidence="7 8">
    <name type="scientific">Acidianus ambivalens</name>
    <name type="common">Desulfurolobus ambivalens</name>
    <dbReference type="NCBI Taxonomy" id="2283"/>
    <lineage>
        <taxon>Archaea</taxon>
        <taxon>Thermoproteota</taxon>
        <taxon>Thermoprotei</taxon>
        <taxon>Sulfolobales</taxon>
        <taxon>Sulfolobaceae</taxon>
        <taxon>Acidianus</taxon>
    </lineage>
</organism>
<dbReference type="EMBL" id="CP045482">
    <property type="protein sequence ID" value="QGR22802.1"/>
    <property type="molecule type" value="Genomic_DNA"/>
</dbReference>
<dbReference type="Pfam" id="PF08543">
    <property type="entry name" value="Phos_pyr_kin"/>
    <property type="match status" value="1"/>
</dbReference>
<dbReference type="PANTHER" id="PTHR20858">
    <property type="entry name" value="PHOSPHOMETHYLPYRIMIDINE KINASE"/>
    <property type="match status" value="1"/>
</dbReference>
<keyword evidence="8" id="KW-1185">Reference proteome</keyword>
<dbReference type="InterPro" id="IPR029056">
    <property type="entry name" value="Ribokinase-like"/>
</dbReference>
<evidence type="ECO:0000256" key="3">
    <source>
        <dbReference type="ARBA" id="ARBA00022777"/>
    </source>
</evidence>
<dbReference type="Proteomes" id="UP000426328">
    <property type="component" value="Chromosome"/>
</dbReference>
<keyword evidence="4" id="KW-0067">ATP-binding</keyword>
<dbReference type="CDD" id="cd01169">
    <property type="entry name" value="HMPP_kinase"/>
    <property type="match status" value="1"/>
</dbReference>
<evidence type="ECO:0000313" key="6">
    <source>
        <dbReference type="EMBL" id="MQL55041.1"/>
    </source>
</evidence>
<gene>
    <name evidence="7" type="primary">thiD</name>
    <name evidence="7" type="ORF">D1866_00130</name>
    <name evidence="6" type="ORF">GFB69_04595</name>
</gene>
<dbReference type="FunFam" id="3.40.1190.20:FF:000003">
    <property type="entry name" value="Phosphomethylpyrimidine kinase ThiD"/>
    <property type="match status" value="1"/>
</dbReference>
<dbReference type="InterPro" id="IPR013749">
    <property type="entry name" value="PM/HMP-P_kinase-1"/>
</dbReference>
<feature type="domain" description="Pyridoxamine kinase/Phosphomethylpyrimidine kinase" evidence="5">
    <location>
        <begin position="7"/>
        <end position="246"/>
    </location>
</feature>
<dbReference type="GO" id="GO:0005829">
    <property type="term" value="C:cytosol"/>
    <property type="evidence" value="ECO:0007669"/>
    <property type="project" value="TreeGrafter"/>
</dbReference>
<keyword evidence="3 7" id="KW-0418">Kinase</keyword>
<evidence type="ECO:0000313" key="7">
    <source>
        <dbReference type="EMBL" id="QGR22802.1"/>
    </source>
</evidence>
<evidence type="ECO:0000256" key="1">
    <source>
        <dbReference type="ARBA" id="ARBA00022679"/>
    </source>
</evidence>
<keyword evidence="1 7" id="KW-0808">Transferase</keyword>
<protein>
    <submittedName>
        <fullName evidence="7">Bifunctional hydroxymethylpyrimidine kinase/phosphomethylpyrimidine kinase</fullName>
        <ecNumber evidence="7">2.7.1.49</ecNumber>
        <ecNumber evidence="7">2.7.4.7</ecNumber>
    </submittedName>
</protein>
<dbReference type="SUPFAM" id="SSF53613">
    <property type="entry name" value="Ribokinase-like"/>
    <property type="match status" value="1"/>
</dbReference>
<dbReference type="Proteomes" id="UP000474054">
    <property type="component" value="Unassembled WGS sequence"/>
</dbReference>
<name>A0A650CYS0_ACIAM</name>
<dbReference type="GO" id="GO:0008902">
    <property type="term" value="F:hydroxymethylpyrimidine kinase activity"/>
    <property type="evidence" value="ECO:0007669"/>
    <property type="project" value="UniProtKB-EC"/>
</dbReference>
<proteinExistence type="predicted"/>
<evidence type="ECO:0000256" key="2">
    <source>
        <dbReference type="ARBA" id="ARBA00022741"/>
    </source>
</evidence>
<evidence type="ECO:0000259" key="5">
    <source>
        <dbReference type="Pfam" id="PF08543"/>
    </source>
</evidence>
<dbReference type="EC" id="2.7.1.49" evidence="7"/>
<dbReference type="KEGG" id="aamb:D1866_00130"/>
<evidence type="ECO:0000256" key="4">
    <source>
        <dbReference type="ARBA" id="ARBA00022840"/>
    </source>
</evidence>